<keyword evidence="2" id="KW-0378">Hydrolase</keyword>
<dbReference type="GO" id="GO:0043138">
    <property type="term" value="F:3'-5' DNA helicase activity"/>
    <property type="evidence" value="ECO:0007669"/>
    <property type="project" value="TreeGrafter"/>
</dbReference>
<dbReference type="GO" id="GO:0003677">
    <property type="term" value="F:DNA binding"/>
    <property type="evidence" value="ECO:0007669"/>
    <property type="project" value="InterPro"/>
</dbReference>
<keyword evidence="4" id="KW-0067">ATP-binding</keyword>
<accession>F0R4R2</accession>
<evidence type="ECO:0000313" key="7">
    <source>
        <dbReference type="EMBL" id="ADY35626.1"/>
    </source>
</evidence>
<dbReference type="GO" id="GO:0016787">
    <property type="term" value="F:hydrolase activity"/>
    <property type="evidence" value="ECO:0007669"/>
    <property type="project" value="UniProtKB-KW"/>
</dbReference>
<evidence type="ECO:0000256" key="1">
    <source>
        <dbReference type="ARBA" id="ARBA00022741"/>
    </source>
</evidence>
<dbReference type="Gene3D" id="3.40.50.300">
    <property type="entry name" value="P-loop containing nucleotide triphosphate hydrolases"/>
    <property type="match status" value="2"/>
</dbReference>
<proteinExistence type="predicted"/>
<evidence type="ECO:0000256" key="3">
    <source>
        <dbReference type="ARBA" id="ARBA00022806"/>
    </source>
</evidence>
<keyword evidence="8" id="KW-1185">Reference proteome</keyword>
<dbReference type="HOGENOM" id="CLU_021091_0_0_10"/>
<dbReference type="Pfam" id="PF00580">
    <property type="entry name" value="UvrD-helicase"/>
    <property type="match status" value="1"/>
</dbReference>
<dbReference type="GO" id="GO:0005524">
    <property type="term" value="F:ATP binding"/>
    <property type="evidence" value="ECO:0007669"/>
    <property type="project" value="UniProtKB-KW"/>
</dbReference>
<dbReference type="InterPro" id="IPR014016">
    <property type="entry name" value="UvrD-like_ATP-bd"/>
</dbReference>
<keyword evidence="1" id="KW-0547">Nucleotide-binding</keyword>
<evidence type="ECO:0000256" key="2">
    <source>
        <dbReference type="ARBA" id="ARBA00022801"/>
    </source>
</evidence>
<protein>
    <recommendedName>
        <fullName evidence="5">DNA 3'-5' helicase II</fullName>
    </recommendedName>
</protein>
<evidence type="ECO:0000313" key="8">
    <source>
        <dbReference type="Proteomes" id="UP000007486"/>
    </source>
</evidence>
<evidence type="ECO:0000256" key="4">
    <source>
        <dbReference type="ARBA" id="ARBA00022840"/>
    </source>
</evidence>
<keyword evidence="3" id="KW-0347">Helicase</keyword>
<name>F0R4R2_PHOSB</name>
<dbReference type="STRING" id="667015.Bacsa_1037"/>
<evidence type="ECO:0000259" key="6">
    <source>
        <dbReference type="Pfam" id="PF00580"/>
    </source>
</evidence>
<dbReference type="OrthoDB" id="9809039at2"/>
<sequence length="755" mass="87554">MNYIYITYDAITEFASDRFFQSAEYSESIMLCNILRGKEEKWQHNKIAFKLVKNGCFFYTEKLNKKRGIIFDLSTFEGFLKNENERIITIFQKTIKYAVRYFEKLPTTTCEKLLPGSTTIVYPFPFTATKDVDKVLIDRNSSKQDRKDRNILTVFFFGNNDKAKVSFTNLNKAIEELVNIRYNEDLVNGTKEKRQTALLVTDLNTLNISIDSKIGYENWQYYLTENQKQFVTSLIKGPERLEGAAGTGKTLSMILKCIYILKSKIDKLEEYHIIFITHSLATKERIIDIFQNNWSEFENYQEKNGSRPIVSIFITTLQEWSANHLGTNSIAENEYLDKDASYSKAIQILYIEQSYDFVMKNHWNAYSLICSNEFSSFFNNTPKENLLEMLQQEIAVMIKGRAGGNFDKYKMLNRPQYSIPIKNDADKSFMFVIFNNYQHSLEMVGQYDSDDITLSALGQINTPIWSRRRSREGYDACFIDETHLFNINELSIFHYINKPEEQNNIIFAIDKSQAIGDWGITNKSLENLFNISLNKTEEHKFKTVFRSSPDIVNLAFNILSSGATLFTNFENPLDYSFFNFTKEDDRKCKKPVYIMHKDDDTIIKNAFDWADNYSKEMNCLKSNILIIATTDILLKEMESYAKRCHKPFEVLQSRSDSKTIKQAIDGNKYILSGIDYVGGLEFDALVIAGVDKGRVPPSKDSNDGAYHFMNYAWHNRMYVAVTRAKYAICILGVQSRGVSPILESSIYYRVLDYQE</sequence>
<dbReference type="Proteomes" id="UP000007486">
    <property type="component" value="Chromosome"/>
</dbReference>
<dbReference type="EMBL" id="CP002530">
    <property type="protein sequence ID" value="ADY35626.1"/>
    <property type="molecule type" value="Genomic_DNA"/>
</dbReference>
<dbReference type="eggNOG" id="COG0210">
    <property type="taxonomic scope" value="Bacteria"/>
</dbReference>
<dbReference type="KEGG" id="bsa:Bacsa_1037"/>
<dbReference type="AlphaFoldDB" id="F0R4R2"/>
<dbReference type="InterPro" id="IPR027417">
    <property type="entry name" value="P-loop_NTPase"/>
</dbReference>
<dbReference type="RefSeq" id="WP_013617074.1">
    <property type="nucleotide sequence ID" value="NC_015164.1"/>
</dbReference>
<dbReference type="SUPFAM" id="SSF52540">
    <property type="entry name" value="P-loop containing nucleoside triphosphate hydrolases"/>
    <property type="match status" value="1"/>
</dbReference>
<dbReference type="InterPro" id="IPR000212">
    <property type="entry name" value="DNA_helicase_UvrD/REP"/>
</dbReference>
<feature type="domain" description="UvrD-like helicase ATP-binding" evidence="6">
    <location>
        <begin position="223"/>
        <end position="518"/>
    </location>
</feature>
<evidence type="ECO:0000256" key="5">
    <source>
        <dbReference type="ARBA" id="ARBA00034923"/>
    </source>
</evidence>
<organism evidence="7 8">
    <name type="scientific">Phocaeicola salanitronis (strain DSM 18170 / JCM 13657 / CCUG 60908 / BL78)</name>
    <name type="common">Bacteroides salanitronis</name>
    <dbReference type="NCBI Taxonomy" id="667015"/>
    <lineage>
        <taxon>Bacteria</taxon>
        <taxon>Pseudomonadati</taxon>
        <taxon>Bacteroidota</taxon>
        <taxon>Bacteroidia</taxon>
        <taxon>Bacteroidales</taxon>
        <taxon>Bacteroidaceae</taxon>
        <taxon>Phocaeicola</taxon>
    </lineage>
</organism>
<reference evidence="7 8" key="1">
    <citation type="journal article" date="2011" name="Stand. Genomic Sci.">
        <title>Complete genome sequence of Bacteroides salanitronis type strain (BL78).</title>
        <authorList>
            <person name="Gronow S."/>
            <person name="Held B."/>
            <person name="Lucas S."/>
            <person name="Lapidus A."/>
            <person name="Del Rio T.G."/>
            <person name="Nolan M."/>
            <person name="Tice H."/>
            <person name="Deshpande S."/>
            <person name="Cheng J.F."/>
            <person name="Pitluck S."/>
            <person name="Liolios K."/>
            <person name="Pagani I."/>
            <person name="Ivanova N."/>
            <person name="Mavromatis K."/>
            <person name="Pati A."/>
            <person name="Tapia R."/>
            <person name="Han C."/>
            <person name="Goodwin L."/>
            <person name="Chen A."/>
            <person name="Palaniappan K."/>
            <person name="Land M."/>
            <person name="Hauser L."/>
            <person name="Chang Y.J."/>
            <person name="Jeffries C.D."/>
            <person name="Brambilla E.M."/>
            <person name="Rohde M."/>
            <person name="Goker M."/>
            <person name="Detter J.C."/>
            <person name="Woyke T."/>
            <person name="Bristow J."/>
            <person name="Markowitz V."/>
            <person name="Hugenholtz P."/>
            <person name="Kyrpides N.C."/>
            <person name="Klenk H.P."/>
            <person name="Eisen J.A."/>
        </authorList>
    </citation>
    <scope>NUCLEOTIDE SEQUENCE [LARGE SCALE GENOMIC DNA]</scope>
    <source>
        <strain evidence="7 8">DSM 18170</strain>
    </source>
</reference>
<dbReference type="GO" id="GO:0000725">
    <property type="term" value="P:recombinational repair"/>
    <property type="evidence" value="ECO:0007669"/>
    <property type="project" value="TreeGrafter"/>
</dbReference>
<dbReference type="PANTHER" id="PTHR11070:SF2">
    <property type="entry name" value="ATP-DEPENDENT DNA HELICASE SRS2"/>
    <property type="match status" value="1"/>
</dbReference>
<dbReference type="PANTHER" id="PTHR11070">
    <property type="entry name" value="UVRD / RECB / PCRA DNA HELICASE FAMILY MEMBER"/>
    <property type="match status" value="1"/>
</dbReference>
<gene>
    <name evidence="7" type="ordered locus">Bacsa_1037</name>
</gene>
<dbReference type="eggNOG" id="COG1185">
    <property type="taxonomic scope" value="Bacteria"/>
</dbReference>